<reference evidence="1" key="1">
    <citation type="submission" date="2019-08" db="EMBL/GenBank/DDBJ databases">
        <authorList>
            <person name="Kucharzyk K."/>
            <person name="Murdoch R.W."/>
            <person name="Higgins S."/>
            <person name="Loffler F."/>
        </authorList>
    </citation>
    <scope>NUCLEOTIDE SEQUENCE</scope>
</reference>
<sequence length="87" mass="9356">MIVLGFGRIGHGRAGKRQRLRSLGEVERTLDALVHRAAHLDGVRMVVAAHEEQAVDGKTLLAAANRKGLNRSWSPEVIGSSHGIVVV</sequence>
<organism evidence="1">
    <name type="scientific">bioreactor metagenome</name>
    <dbReference type="NCBI Taxonomy" id="1076179"/>
    <lineage>
        <taxon>unclassified sequences</taxon>
        <taxon>metagenomes</taxon>
        <taxon>ecological metagenomes</taxon>
    </lineage>
</organism>
<proteinExistence type="predicted"/>
<protein>
    <submittedName>
        <fullName evidence="1">Uncharacterized protein</fullName>
    </submittedName>
</protein>
<comment type="caution">
    <text evidence="1">The sequence shown here is derived from an EMBL/GenBank/DDBJ whole genome shotgun (WGS) entry which is preliminary data.</text>
</comment>
<evidence type="ECO:0000313" key="1">
    <source>
        <dbReference type="EMBL" id="MPN09992.1"/>
    </source>
</evidence>
<gene>
    <name evidence="1" type="ORF">SDC9_157285</name>
</gene>
<dbReference type="EMBL" id="VSSQ01056134">
    <property type="protein sequence ID" value="MPN09992.1"/>
    <property type="molecule type" value="Genomic_DNA"/>
</dbReference>
<dbReference type="AlphaFoldDB" id="A0A645F8V9"/>
<name>A0A645F8V9_9ZZZZ</name>
<accession>A0A645F8V9</accession>